<dbReference type="PANTHER" id="PTHR46696:SF6">
    <property type="entry name" value="P450, PUTATIVE (EUROFUNG)-RELATED"/>
    <property type="match status" value="1"/>
</dbReference>
<keyword evidence="3" id="KW-0349">Heme</keyword>
<evidence type="ECO:0000256" key="1">
    <source>
        <dbReference type="ARBA" id="ARBA00001971"/>
    </source>
</evidence>
<evidence type="ECO:0000313" key="4">
    <source>
        <dbReference type="EMBL" id="GGI25781.1"/>
    </source>
</evidence>
<dbReference type="OrthoDB" id="9801155at2"/>
<dbReference type="PROSITE" id="PS00086">
    <property type="entry name" value="CYTOCHROME_P450"/>
    <property type="match status" value="1"/>
</dbReference>
<dbReference type="PANTHER" id="PTHR46696">
    <property type="entry name" value="P450, PUTATIVE (EUROFUNG)-RELATED"/>
    <property type="match status" value="1"/>
</dbReference>
<dbReference type="Gene3D" id="1.10.630.10">
    <property type="entry name" value="Cytochrome P450"/>
    <property type="match status" value="1"/>
</dbReference>
<dbReference type="Proteomes" id="UP000625079">
    <property type="component" value="Unassembled WGS sequence"/>
</dbReference>
<dbReference type="InterPro" id="IPR002397">
    <property type="entry name" value="Cyt_P450_B"/>
</dbReference>
<comment type="similarity">
    <text evidence="2 3">Belongs to the cytochrome P450 family.</text>
</comment>
<gene>
    <name evidence="4" type="ORF">GCM10010987_36090</name>
    <name evidence="5" type="ORF">XH86_38995</name>
</gene>
<dbReference type="GO" id="GO:0016705">
    <property type="term" value="F:oxidoreductase activity, acting on paired donors, with incorporation or reduction of molecular oxygen"/>
    <property type="evidence" value="ECO:0007669"/>
    <property type="project" value="InterPro"/>
</dbReference>
<dbReference type="EMBL" id="CP030058">
    <property type="protein sequence ID" value="QOZ64632.1"/>
    <property type="molecule type" value="Genomic_DNA"/>
</dbReference>
<name>A0A410VIB4_9BRAD</name>
<evidence type="ECO:0000256" key="3">
    <source>
        <dbReference type="RuleBase" id="RU000461"/>
    </source>
</evidence>
<accession>A0A410VIB4</accession>
<evidence type="ECO:0000313" key="6">
    <source>
        <dbReference type="Proteomes" id="UP000593880"/>
    </source>
</evidence>
<dbReference type="InterPro" id="IPR017972">
    <property type="entry name" value="Cyt_P450_CS"/>
</dbReference>
<sequence>MNEVSEFDLTGNGFLDDPYPTYRRLRSECPVYHCPTTKLWFVSRYADIAYALNNPVLLSSSAGNALSDSPLRVGKTLGSIDPPRHDELRRIIMRGLSPARIELVLPWIRDTLAKGLEALGTRRRCDFVAEVSRPVLFGALGRMLGLGPDSAQRAAELSERLFRGNSGPAGPALSEEERAKVIALLSEELERRRVERGDDLFSVLIAAQQDGAPLTDTEIVANMMTVLLAGNASIGHFLPNLVHALWRHPEQRSRILADQSLVEATIEEGVRWDTSTQCFARITSSPVALSETDIPAGSRVVLLYGSANRDESAITNAETFNVDRGKVRHFGFGSGPHICLGAPATRAMLRTILPKVLSTFGDFEIDLARAVRVRHLMVRGFRSLPLAW</sequence>
<dbReference type="EMBL" id="BMHC01000007">
    <property type="protein sequence ID" value="GGI25781.1"/>
    <property type="molecule type" value="Genomic_DNA"/>
</dbReference>
<keyword evidence="3" id="KW-0479">Metal-binding</keyword>
<organism evidence="4 7">
    <name type="scientific">Bradyrhizobium guangdongense</name>
    <dbReference type="NCBI Taxonomy" id="1325090"/>
    <lineage>
        <taxon>Bacteria</taxon>
        <taxon>Pseudomonadati</taxon>
        <taxon>Pseudomonadota</taxon>
        <taxon>Alphaproteobacteria</taxon>
        <taxon>Hyphomicrobiales</taxon>
        <taxon>Nitrobacteraceae</taxon>
        <taxon>Bradyrhizobium</taxon>
    </lineage>
</organism>
<dbReference type="Proteomes" id="UP000593880">
    <property type="component" value="Plasmid unnamed"/>
</dbReference>
<comment type="cofactor">
    <cofactor evidence="1">
        <name>heme</name>
        <dbReference type="ChEBI" id="CHEBI:30413"/>
    </cofactor>
</comment>
<dbReference type="GO" id="GO:0005506">
    <property type="term" value="F:iron ion binding"/>
    <property type="evidence" value="ECO:0007669"/>
    <property type="project" value="InterPro"/>
</dbReference>
<keyword evidence="6" id="KW-1185">Reference proteome</keyword>
<dbReference type="PRINTS" id="PR00359">
    <property type="entry name" value="BP450"/>
</dbReference>
<dbReference type="AlphaFoldDB" id="A0A410VIB4"/>
<evidence type="ECO:0000313" key="7">
    <source>
        <dbReference type="Proteomes" id="UP000625079"/>
    </source>
</evidence>
<protein>
    <submittedName>
        <fullName evidence="4">Cytochrome P450</fullName>
    </submittedName>
</protein>
<dbReference type="GO" id="GO:0020037">
    <property type="term" value="F:heme binding"/>
    <property type="evidence" value="ECO:0007669"/>
    <property type="project" value="InterPro"/>
</dbReference>
<keyword evidence="5" id="KW-0614">Plasmid</keyword>
<evidence type="ECO:0000256" key="2">
    <source>
        <dbReference type="ARBA" id="ARBA00010617"/>
    </source>
</evidence>
<dbReference type="Pfam" id="PF00067">
    <property type="entry name" value="p450"/>
    <property type="match status" value="1"/>
</dbReference>
<evidence type="ECO:0000313" key="5">
    <source>
        <dbReference type="EMBL" id="QOZ64632.1"/>
    </source>
</evidence>
<dbReference type="InterPro" id="IPR001128">
    <property type="entry name" value="Cyt_P450"/>
</dbReference>
<geneLocation type="plasmid" evidence="5 6">
    <name>unnamed</name>
</geneLocation>
<reference evidence="4" key="3">
    <citation type="submission" date="2022-12" db="EMBL/GenBank/DDBJ databases">
        <authorList>
            <person name="Sun Q."/>
            <person name="Zhou Y."/>
        </authorList>
    </citation>
    <scope>NUCLEOTIDE SEQUENCE</scope>
    <source>
        <strain evidence="4">CGMCC 1.15034</strain>
    </source>
</reference>
<reference evidence="4" key="1">
    <citation type="journal article" date="2014" name="Int. J. Syst. Evol. Microbiol.">
        <title>Complete genome sequence of Corynebacterium casei LMG S-19264T (=DSM 44701T), isolated from a smear-ripened cheese.</title>
        <authorList>
            <consortium name="US DOE Joint Genome Institute (JGI-PGF)"/>
            <person name="Walter F."/>
            <person name="Albersmeier A."/>
            <person name="Kalinowski J."/>
            <person name="Ruckert C."/>
        </authorList>
    </citation>
    <scope>NUCLEOTIDE SEQUENCE</scope>
    <source>
        <strain evidence="4">CGMCC 1.15034</strain>
    </source>
</reference>
<keyword evidence="3" id="KW-0560">Oxidoreductase</keyword>
<dbReference type="GO" id="GO:0004497">
    <property type="term" value="F:monooxygenase activity"/>
    <property type="evidence" value="ECO:0007669"/>
    <property type="project" value="UniProtKB-KW"/>
</dbReference>
<dbReference type="InterPro" id="IPR036396">
    <property type="entry name" value="Cyt_P450_sf"/>
</dbReference>
<dbReference type="SUPFAM" id="SSF48264">
    <property type="entry name" value="Cytochrome P450"/>
    <property type="match status" value="1"/>
</dbReference>
<reference evidence="5 6" key="2">
    <citation type="submission" date="2018-06" db="EMBL/GenBank/DDBJ databases">
        <title>Comparative genomics of rhizobia nodulating Arachis hypogaea in China.</title>
        <authorList>
            <person name="Li Y."/>
        </authorList>
    </citation>
    <scope>NUCLEOTIDE SEQUENCE [LARGE SCALE GENOMIC DNA]</scope>
    <source>
        <strain evidence="5 6">CCBAU 51658</strain>
        <plasmid evidence="5 6">unnamed</plasmid>
    </source>
</reference>
<proteinExistence type="inferred from homology"/>
<dbReference type="RefSeq" id="WP_128930023.1">
    <property type="nucleotide sequence ID" value="NZ_BMHC01000007.1"/>
</dbReference>
<keyword evidence="3" id="KW-0408">Iron</keyword>
<keyword evidence="3" id="KW-0503">Monooxygenase</keyword>